<organism evidence="1 2">
    <name type="scientific">Gulo gulo</name>
    <name type="common">Wolverine</name>
    <name type="synonym">Gluton</name>
    <dbReference type="NCBI Taxonomy" id="48420"/>
    <lineage>
        <taxon>Eukaryota</taxon>
        <taxon>Metazoa</taxon>
        <taxon>Chordata</taxon>
        <taxon>Craniata</taxon>
        <taxon>Vertebrata</taxon>
        <taxon>Euteleostomi</taxon>
        <taxon>Mammalia</taxon>
        <taxon>Eutheria</taxon>
        <taxon>Laurasiatheria</taxon>
        <taxon>Carnivora</taxon>
        <taxon>Caniformia</taxon>
        <taxon>Musteloidea</taxon>
        <taxon>Mustelidae</taxon>
        <taxon>Guloninae</taxon>
        <taxon>Gulo</taxon>
    </lineage>
</organism>
<gene>
    <name evidence="1" type="ORF">BN2614_LOCUS1</name>
</gene>
<evidence type="ECO:0000313" key="1">
    <source>
        <dbReference type="EMBL" id="VCW76752.1"/>
    </source>
</evidence>
<accession>A0A9X9LM85</accession>
<evidence type="ECO:0000313" key="2">
    <source>
        <dbReference type="Proteomes" id="UP000269945"/>
    </source>
</evidence>
<protein>
    <submittedName>
        <fullName evidence="1">Uncharacterized protein</fullName>
    </submittedName>
</protein>
<sequence>MFTEKQWQIWNSCSARTHTLFPTFRKKWLQNWRYISQYCRFGSRSIEQSSRKPNNNMVCLAWVVQLVNHLPLSRFMSPGFWD</sequence>
<name>A0A9X9LM85_GULGU</name>
<dbReference type="AlphaFoldDB" id="A0A9X9LM85"/>
<proteinExistence type="predicted"/>
<dbReference type="Proteomes" id="UP000269945">
    <property type="component" value="Unassembled WGS sequence"/>
</dbReference>
<dbReference type="EMBL" id="CYRY02007838">
    <property type="protein sequence ID" value="VCW76752.1"/>
    <property type="molecule type" value="Genomic_DNA"/>
</dbReference>
<comment type="caution">
    <text evidence="1">The sequence shown here is derived from an EMBL/GenBank/DDBJ whole genome shotgun (WGS) entry which is preliminary data.</text>
</comment>
<keyword evidence="2" id="KW-1185">Reference proteome</keyword>
<reference evidence="1 2" key="1">
    <citation type="submission" date="2018-10" db="EMBL/GenBank/DDBJ databases">
        <authorList>
            <person name="Ekblom R."/>
            <person name="Jareborg N."/>
        </authorList>
    </citation>
    <scope>NUCLEOTIDE SEQUENCE [LARGE SCALE GENOMIC DNA]</scope>
    <source>
        <tissue evidence="1">Muscle</tissue>
    </source>
</reference>